<evidence type="ECO:0000313" key="7">
    <source>
        <dbReference type="EMBL" id="KAF0685362.1"/>
    </source>
</evidence>
<keyword evidence="2" id="KW-1003">Cell membrane</keyword>
<evidence type="ECO:0000256" key="6">
    <source>
        <dbReference type="SAM" id="Phobius"/>
    </source>
</evidence>
<comment type="caution">
    <text evidence="7">The sequence shown here is derived from an EMBL/GenBank/DDBJ whole genome shotgun (WGS) entry which is preliminary data.</text>
</comment>
<protein>
    <recommendedName>
        <fullName evidence="8">Amino acid permease/ SLC12A domain-containing protein</fullName>
    </recommendedName>
</protein>
<dbReference type="Gene3D" id="1.20.1740.10">
    <property type="entry name" value="Amino acid/polyamine transporter I"/>
    <property type="match status" value="1"/>
</dbReference>
<dbReference type="EMBL" id="VJMH01007170">
    <property type="protein sequence ID" value="KAF0685362.1"/>
    <property type="molecule type" value="Genomic_DNA"/>
</dbReference>
<feature type="transmembrane region" description="Helical" evidence="6">
    <location>
        <begin position="20"/>
        <end position="41"/>
    </location>
</feature>
<accession>A0A6A4XRG3</accession>
<keyword evidence="4 6" id="KW-1133">Transmembrane helix</keyword>
<evidence type="ECO:0000256" key="4">
    <source>
        <dbReference type="ARBA" id="ARBA00022989"/>
    </source>
</evidence>
<dbReference type="PANTHER" id="PTHR42770:SF7">
    <property type="entry name" value="MEMBRANE PROTEIN"/>
    <property type="match status" value="1"/>
</dbReference>
<comment type="subcellular location">
    <subcellularLocation>
        <location evidence="1">Cell membrane</location>
        <topology evidence="1">Multi-pass membrane protein</topology>
    </subcellularLocation>
</comment>
<feature type="non-terminal residue" evidence="7">
    <location>
        <position position="269"/>
    </location>
</feature>
<evidence type="ECO:0000256" key="5">
    <source>
        <dbReference type="ARBA" id="ARBA00023136"/>
    </source>
</evidence>
<feature type="transmembrane region" description="Helical" evidence="6">
    <location>
        <begin position="140"/>
        <end position="158"/>
    </location>
</feature>
<sequence length="269" mass="29229">MKVEPLPPSRSDVRSSKLRIASASFNLWAVGITVVIGGQYFSWNGGLVAGTVSYGLATFFMGSAYFCMCLCMAEMSSMVPFEGGAFGLARCTWGFYYGFIVGCCESIQYILYVTCSFVSLGRMVPTFWPWINDFPYVSWAISYVVACVMLILGGNVYWRWNMALALISVGIVVIYIVGSLPYVDIQAHGGGSAYYTIGGFSNFMLALPLAAWYFVGVESLNRLCGEVYEPRISIPIGQMSCITTLCITAIGVFFVGISLDPGMPAIATA</sequence>
<dbReference type="InterPro" id="IPR050367">
    <property type="entry name" value="APC_superfamily"/>
</dbReference>
<dbReference type="PANTHER" id="PTHR42770">
    <property type="entry name" value="AMINO ACID TRANSPORTER-RELATED"/>
    <property type="match status" value="1"/>
</dbReference>
<feature type="transmembrane region" description="Helical" evidence="6">
    <location>
        <begin position="194"/>
        <end position="215"/>
    </location>
</feature>
<feature type="transmembrane region" description="Helical" evidence="6">
    <location>
        <begin position="94"/>
        <end position="120"/>
    </location>
</feature>
<keyword evidence="5 6" id="KW-0472">Membrane</keyword>
<feature type="transmembrane region" description="Helical" evidence="6">
    <location>
        <begin position="236"/>
        <end position="259"/>
    </location>
</feature>
<dbReference type="AlphaFoldDB" id="A0A6A4XRG3"/>
<evidence type="ECO:0000256" key="2">
    <source>
        <dbReference type="ARBA" id="ARBA00022475"/>
    </source>
</evidence>
<dbReference type="InterPro" id="IPR002293">
    <property type="entry name" value="AA/rel_permease1"/>
</dbReference>
<dbReference type="OrthoDB" id="165722at2759"/>
<name>A0A6A4XRG3_9STRA</name>
<dbReference type="Pfam" id="PF13520">
    <property type="entry name" value="AA_permease_2"/>
    <property type="match status" value="1"/>
</dbReference>
<keyword evidence="3 6" id="KW-0812">Transmembrane</keyword>
<evidence type="ECO:0008006" key="8">
    <source>
        <dbReference type="Google" id="ProtNLM"/>
    </source>
</evidence>
<evidence type="ECO:0000256" key="3">
    <source>
        <dbReference type="ARBA" id="ARBA00022692"/>
    </source>
</evidence>
<feature type="transmembrane region" description="Helical" evidence="6">
    <location>
        <begin position="53"/>
        <end position="73"/>
    </location>
</feature>
<dbReference type="GO" id="GO:0022857">
    <property type="term" value="F:transmembrane transporter activity"/>
    <property type="evidence" value="ECO:0007669"/>
    <property type="project" value="InterPro"/>
</dbReference>
<gene>
    <name evidence="7" type="ORF">As57867_022661</name>
</gene>
<evidence type="ECO:0000256" key="1">
    <source>
        <dbReference type="ARBA" id="ARBA00004651"/>
    </source>
</evidence>
<proteinExistence type="predicted"/>
<dbReference type="GO" id="GO:0005886">
    <property type="term" value="C:plasma membrane"/>
    <property type="evidence" value="ECO:0007669"/>
    <property type="project" value="UniProtKB-SubCell"/>
</dbReference>
<feature type="transmembrane region" description="Helical" evidence="6">
    <location>
        <begin position="163"/>
        <end position="182"/>
    </location>
</feature>
<reference evidence="7" key="1">
    <citation type="submission" date="2019-06" db="EMBL/GenBank/DDBJ databases">
        <title>Genomics analysis of Aphanomyces spp. identifies a new class of oomycete effector associated with host adaptation.</title>
        <authorList>
            <person name="Gaulin E."/>
        </authorList>
    </citation>
    <scope>NUCLEOTIDE SEQUENCE</scope>
    <source>
        <strain evidence="7">CBS 578.67</strain>
    </source>
</reference>
<organism evidence="7">
    <name type="scientific">Aphanomyces stellatus</name>
    <dbReference type="NCBI Taxonomy" id="120398"/>
    <lineage>
        <taxon>Eukaryota</taxon>
        <taxon>Sar</taxon>
        <taxon>Stramenopiles</taxon>
        <taxon>Oomycota</taxon>
        <taxon>Saprolegniomycetes</taxon>
        <taxon>Saprolegniales</taxon>
        <taxon>Verrucalvaceae</taxon>
        <taxon>Aphanomyces</taxon>
    </lineage>
</organism>